<dbReference type="GO" id="GO:0003746">
    <property type="term" value="F:translation elongation factor activity"/>
    <property type="evidence" value="ECO:0007669"/>
    <property type="project" value="UniProtKB-KW"/>
</dbReference>
<dbReference type="GO" id="GO:0070125">
    <property type="term" value="P:mitochondrial translational elongation"/>
    <property type="evidence" value="ECO:0007669"/>
    <property type="project" value="TreeGrafter"/>
</dbReference>
<protein>
    <submittedName>
        <fullName evidence="7">Putative Mitochondrial elongation factor G</fullName>
    </submittedName>
</protein>
<dbReference type="InterPro" id="IPR000640">
    <property type="entry name" value="EFG_V-like"/>
</dbReference>
<accession>V5BQH1</accession>
<reference evidence="7 8" key="1">
    <citation type="journal article" date="2014" name="Genome Announc.">
        <title>Trypanosoma cruzi Clone Dm28c Draft Genome Sequence.</title>
        <authorList>
            <person name="Grisard E.C."/>
            <person name="Teixeira S.M."/>
            <person name="de Almeida L.G."/>
            <person name="Stoco P.H."/>
            <person name="Gerber A.L."/>
            <person name="Talavera-Lopez C."/>
            <person name="Lima O.C."/>
            <person name="Andersson B."/>
            <person name="de Vasconcelos A.T."/>
        </authorList>
    </citation>
    <scope>NUCLEOTIDE SEQUENCE [LARGE SCALE GENOMIC DNA]</scope>
    <source>
        <strain evidence="7 8">Dm28c</strain>
    </source>
</reference>
<dbReference type="Proteomes" id="UP000017861">
    <property type="component" value="Unassembled WGS sequence"/>
</dbReference>
<organism evidence="7 8">
    <name type="scientific">Trypanosoma cruzi Dm28c</name>
    <dbReference type="NCBI Taxonomy" id="1416333"/>
    <lineage>
        <taxon>Eukaryota</taxon>
        <taxon>Discoba</taxon>
        <taxon>Euglenozoa</taxon>
        <taxon>Kinetoplastea</taxon>
        <taxon>Metakinetoplastina</taxon>
        <taxon>Trypanosomatida</taxon>
        <taxon>Trypanosomatidae</taxon>
        <taxon>Trypanosoma</taxon>
        <taxon>Schizotrypanum</taxon>
    </lineage>
</organism>
<dbReference type="Pfam" id="PF03764">
    <property type="entry name" value="EFG_IV"/>
    <property type="match status" value="1"/>
</dbReference>
<dbReference type="InterPro" id="IPR014721">
    <property type="entry name" value="Ribsml_uS5_D2-typ_fold_subgr"/>
</dbReference>
<keyword evidence="2" id="KW-0547">Nucleotide-binding</keyword>
<dbReference type="GO" id="GO:0005525">
    <property type="term" value="F:GTP binding"/>
    <property type="evidence" value="ECO:0007669"/>
    <property type="project" value="UniProtKB-KW"/>
</dbReference>
<proteinExistence type="predicted"/>
<sequence>MSIEKGVKNKVTVSCSNGDVRESLQKSVIKQLERKIFLKGELMGAPVWGVHFHLGGGAMHEVDSTDMAFKNATQELWETLLPKLKPTLVEPYMDVEIVVPAQCMTEVATEFSKREGIVTETSINGADAVIRGETALDTMFGFISDLRRLTKGQGDFGMQFKEYRPMQQYKAQIRMDERNKEIGRKLYKLAGE</sequence>
<keyword evidence="3 7" id="KW-0251">Elongation factor</keyword>
<evidence type="ECO:0000256" key="5">
    <source>
        <dbReference type="ARBA" id="ARBA00023134"/>
    </source>
</evidence>
<dbReference type="Gene3D" id="3.30.230.10">
    <property type="match status" value="1"/>
</dbReference>
<feature type="domain" description="Elongation factor EFG" evidence="6">
    <location>
        <begin position="87"/>
        <end position="173"/>
    </location>
</feature>
<keyword evidence="5" id="KW-0342">GTP-binding</keyword>
<dbReference type="InterPro" id="IPR035649">
    <property type="entry name" value="EFG_V"/>
</dbReference>
<dbReference type="FunFam" id="3.30.70.240:FF:000001">
    <property type="entry name" value="Elongation factor G"/>
    <property type="match status" value="1"/>
</dbReference>
<evidence type="ECO:0000256" key="1">
    <source>
        <dbReference type="ARBA" id="ARBA00004173"/>
    </source>
</evidence>
<dbReference type="CDD" id="cd03713">
    <property type="entry name" value="EFG_mtEFG_C"/>
    <property type="match status" value="1"/>
</dbReference>
<dbReference type="SUPFAM" id="SSF54980">
    <property type="entry name" value="EF-G C-terminal domain-like"/>
    <property type="match status" value="1"/>
</dbReference>
<dbReference type="InterPro" id="IPR035647">
    <property type="entry name" value="EFG_III/V"/>
</dbReference>
<name>V5BQH1_TRYCR</name>
<dbReference type="PANTHER" id="PTHR43636:SF2">
    <property type="entry name" value="ELONGATION FACTOR G, MITOCHONDRIAL"/>
    <property type="match status" value="1"/>
</dbReference>
<keyword evidence="4" id="KW-0648">Protein biosynthesis</keyword>
<dbReference type="PANTHER" id="PTHR43636">
    <property type="entry name" value="ELONGATION FACTOR G, MITOCHONDRIAL"/>
    <property type="match status" value="1"/>
</dbReference>
<dbReference type="InterPro" id="IPR020568">
    <property type="entry name" value="Ribosomal_Su5_D2-typ_SF"/>
</dbReference>
<evidence type="ECO:0000256" key="2">
    <source>
        <dbReference type="ARBA" id="ARBA00022741"/>
    </source>
</evidence>
<comment type="caution">
    <text evidence="7">The sequence shown here is derived from an EMBL/GenBank/DDBJ whole genome shotgun (WGS) entry which is preliminary data.</text>
</comment>
<dbReference type="VEuPathDB" id="TriTrypDB:TCDM_01186"/>
<dbReference type="SMART" id="SM00838">
    <property type="entry name" value="EFG_C"/>
    <property type="match status" value="1"/>
</dbReference>
<gene>
    <name evidence="7" type="ORF">TCDM_01186</name>
</gene>
<evidence type="ECO:0000313" key="8">
    <source>
        <dbReference type="Proteomes" id="UP000017861"/>
    </source>
</evidence>
<dbReference type="SUPFAM" id="SSF54211">
    <property type="entry name" value="Ribosomal protein S5 domain 2-like"/>
    <property type="match status" value="1"/>
</dbReference>
<dbReference type="Pfam" id="PF00679">
    <property type="entry name" value="EFG_C"/>
    <property type="match status" value="1"/>
</dbReference>
<evidence type="ECO:0000259" key="6">
    <source>
        <dbReference type="SMART" id="SM00838"/>
    </source>
</evidence>
<dbReference type="GO" id="GO:0005739">
    <property type="term" value="C:mitochondrion"/>
    <property type="evidence" value="ECO:0007669"/>
    <property type="project" value="UniProtKB-SubCell"/>
</dbReference>
<comment type="subcellular location">
    <subcellularLocation>
        <location evidence="1">Mitochondrion</location>
    </subcellularLocation>
</comment>
<evidence type="ECO:0000313" key="7">
    <source>
        <dbReference type="EMBL" id="ESS70069.1"/>
    </source>
</evidence>
<dbReference type="AlphaFoldDB" id="V5BQH1"/>
<dbReference type="EMBL" id="AYLP01000007">
    <property type="protein sequence ID" value="ESS70069.1"/>
    <property type="molecule type" value="Genomic_DNA"/>
</dbReference>
<dbReference type="GO" id="GO:0003924">
    <property type="term" value="F:GTPase activity"/>
    <property type="evidence" value="ECO:0007669"/>
    <property type="project" value="TreeGrafter"/>
</dbReference>
<evidence type="ECO:0000256" key="4">
    <source>
        <dbReference type="ARBA" id="ARBA00022917"/>
    </source>
</evidence>
<dbReference type="InterPro" id="IPR005517">
    <property type="entry name" value="Transl_elong_EFG/EF2_IV"/>
</dbReference>
<dbReference type="Gene3D" id="3.30.70.240">
    <property type="match status" value="1"/>
</dbReference>
<evidence type="ECO:0000256" key="3">
    <source>
        <dbReference type="ARBA" id="ARBA00022768"/>
    </source>
</evidence>